<evidence type="ECO:0000313" key="3">
    <source>
        <dbReference type="EMBL" id="MFC5466790.1"/>
    </source>
</evidence>
<keyword evidence="4" id="KW-1185">Reference proteome</keyword>
<comment type="function">
    <text evidence="1">Is involved in L-lactate degradation and allows cells to grow with lactate as the sole carbon source.</text>
</comment>
<dbReference type="RefSeq" id="WP_382355264.1">
    <property type="nucleotide sequence ID" value="NZ_JBHSMC010000029.1"/>
</dbReference>
<evidence type="ECO:0000313" key="4">
    <source>
        <dbReference type="Proteomes" id="UP001596147"/>
    </source>
</evidence>
<dbReference type="SUPFAM" id="SSF100950">
    <property type="entry name" value="NagB/RpiA/CoA transferase-like"/>
    <property type="match status" value="1"/>
</dbReference>
<dbReference type="InterPro" id="IPR024185">
    <property type="entry name" value="FTHF_cligase-like_sf"/>
</dbReference>
<dbReference type="HAMAP" id="MF_02104">
    <property type="entry name" value="LutC"/>
    <property type="match status" value="1"/>
</dbReference>
<gene>
    <name evidence="1" type="primary">lutC</name>
    <name evidence="3" type="ORF">ACFPM4_18870</name>
</gene>
<organism evidence="3 4">
    <name type="scientific">Lederbergia graminis</name>
    <dbReference type="NCBI Taxonomy" id="735518"/>
    <lineage>
        <taxon>Bacteria</taxon>
        <taxon>Bacillati</taxon>
        <taxon>Bacillota</taxon>
        <taxon>Bacilli</taxon>
        <taxon>Bacillales</taxon>
        <taxon>Bacillaceae</taxon>
        <taxon>Lederbergia</taxon>
    </lineage>
</organism>
<dbReference type="Proteomes" id="UP001596147">
    <property type="component" value="Unassembled WGS sequence"/>
</dbReference>
<dbReference type="PANTHER" id="PTHR43682:SF1">
    <property type="entry name" value="LACTATE UTILIZATION PROTEIN C"/>
    <property type="match status" value="1"/>
</dbReference>
<evidence type="ECO:0000256" key="1">
    <source>
        <dbReference type="HAMAP-Rule" id="MF_02104"/>
    </source>
</evidence>
<feature type="domain" description="LUD" evidence="2">
    <location>
        <begin position="52"/>
        <end position="235"/>
    </location>
</feature>
<accession>A0ABW0LLM9</accession>
<proteinExistence type="inferred from homology"/>
<comment type="caution">
    <text evidence="3">The sequence shown here is derived from an EMBL/GenBank/DDBJ whole genome shotgun (WGS) entry which is preliminary data.</text>
</comment>
<reference evidence="4" key="1">
    <citation type="journal article" date="2019" name="Int. J. Syst. Evol. Microbiol.">
        <title>The Global Catalogue of Microorganisms (GCM) 10K type strain sequencing project: providing services to taxonomists for standard genome sequencing and annotation.</title>
        <authorList>
            <consortium name="The Broad Institute Genomics Platform"/>
            <consortium name="The Broad Institute Genome Sequencing Center for Infectious Disease"/>
            <person name="Wu L."/>
            <person name="Ma J."/>
        </authorList>
    </citation>
    <scope>NUCLEOTIDE SEQUENCE [LARGE SCALE GENOMIC DNA]</scope>
    <source>
        <strain evidence="4">CGMCC 1.12237</strain>
    </source>
</reference>
<dbReference type="InterPro" id="IPR003741">
    <property type="entry name" value="LUD_dom"/>
</dbReference>
<sequence length="238" mass="26648">MRASTNIHHKDSFLDNIAKQLGRPRRTQIEQPVWKNQPQLDLLKDVTENQLIELLKEQAEKIHTEVVFASIETLPSVLDRILEHLQSKSIVSWDDKRLEEFGLPLFFEGAIFKGLDVHIWDPAIGQKNIEFAEKADIGITFSDITLAESASVVLLSDKGKARSVSLLPKIHVAIIPKSSIVPRMTQAMQHIKRLEEQGRKPSCINIISGPSNSADIEMNLVVGVHGPLKAIYIIIDDA</sequence>
<comment type="similarity">
    <text evidence="1">Belongs to the LutC/YkgG family.</text>
</comment>
<dbReference type="Pfam" id="PF02589">
    <property type="entry name" value="LUD_dom"/>
    <property type="match status" value="1"/>
</dbReference>
<dbReference type="InterPro" id="IPR022823">
    <property type="entry name" value="LutC"/>
</dbReference>
<protein>
    <recommendedName>
        <fullName evidence="1">Lactate utilization protein C</fullName>
    </recommendedName>
</protein>
<name>A0ABW0LLM9_9BACI</name>
<dbReference type="EMBL" id="JBHSMC010000029">
    <property type="protein sequence ID" value="MFC5466790.1"/>
    <property type="molecule type" value="Genomic_DNA"/>
</dbReference>
<dbReference type="Gene3D" id="3.40.50.10420">
    <property type="entry name" value="NagB/RpiA/CoA transferase-like"/>
    <property type="match status" value="1"/>
</dbReference>
<dbReference type="PANTHER" id="PTHR43682">
    <property type="entry name" value="LACTATE UTILIZATION PROTEIN C"/>
    <property type="match status" value="1"/>
</dbReference>
<dbReference type="InterPro" id="IPR037171">
    <property type="entry name" value="NagB/RpiA_transferase-like"/>
</dbReference>
<evidence type="ECO:0000259" key="2">
    <source>
        <dbReference type="Pfam" id="PF02589"/>
    </source>
</evidence>